<evidence type="ECO:0000256" key="1">
    <source>
        <dbReference type="SAM" id="Phobius"/>
    </source>
</evidence>
<keyword evidence="1" id="KW-0812">Transmembrane</keyword>
<dbReference type="EMBL" id="QLMD01000001">
    <property type="protein sequence ID" value="RAK01844.1"/>
    <property type="molecule type" value="Genomic_DNA"/>
</dbReference>
<evidence type="ECO:0000313" key="3">
    <source>
        <dbReference type="Proteomes" id="UP000249203"/>
    </source>
</evidence>
<name>A0A327X706_9GAMM</name>
<dbReference type="Proteomes" id="UP000249203">
    <property type="component" value="Unassembled WGS sequence"/>
</dbReference>
<organism evidence="2 3">
    <name type="scientific">Aliidiomarina maris</name>
    <dbReference type="NCBI Taxonomy" id="531312"/>
    <lineage>
        <taxon>Bacteria</taxon>
        <taxon>Pseudomonadati</taxon>
        <taxon>Pseudomonadota</taxon>
        <taxon>Gammaproteobacteria</taxon>
        <taxon>Alteromonadales</taxon>
        <taxon>Idiomarinaceae</taxon>
        <taxon>Aliidiomarina</taxon>
    </lineage>
</organism>
<sequence>MADNQNFREESTNWHLLLGALAFVGIALLPVVLAVIQFFSK</sequence>
<keyword evidence="1" id="KW-1133">Transmembrane helix</keyword>
<gene>
    <name evidence="2" type="ORF">B0I24_101483</name>
</gene>
<dbReference type="AlphaFoldDB" id="A0A327X706"/>
<reference evidence="2 3" key="1">
    <citation type="submission" date="2018-06" db="EMBL/GenBank/DDBJ databases">
        <title>Genomic Encyclopedia of Type Strains, Phase III (KMG-III): the genomes of soil and plant-associated and newly described type strains.</title>
        <authorList>
            <person name="Whitman W."/>
        </authorList>
    </citation>
    <scope>NUCLEOTIDE SEQUENCE [LARGE SCALE GENOMIC DNA]</scope>
    <source>
        <strain evidence="2 3">CGMCC 1.15366</strain>
    </source>
</reference>
<accession>A0A327X706</accession>
<protein>
    <submittedName>
        <fullName evidence="2">Uncharacterized protein</fullName>
    </submittedName>
</protein>
<comment type="caution">
    <text evidence="2">The sequence shown here is derived from an EMBL/GenBank/DDBJ whole genome shotgun (WGS) entry which is preliminary data.</text>
</comment>
<evidence type="ECO:0000313" key="2">
    <source>
        <dbReference type="EMBL" id="RAK01844.1"/>
    </source>
</evidence>
<proteinExistence type="predicted"/>
<feature type="transmembrane region" description="Helical" evidence="1">
    <location>
        <begin position="16"/>
        <end position="39"/>
    </location>
</feature>
<keyword evidence="1" id="KW-0472">Membrane</keyword>